<evidence type="ECO:0000256" key="2">
    <source>
        <dbReference type="ARBA" id="ARBA00022527"/>
    </source>
</evidence>
<dbReference type="PROSITE" id="PS00107">
    <property type="entry name" value="PROTEIN_KINASE_ATP"/>
    <property type="match status" value="1"/>
</dbReference>
<protein>
    <recommendedName>
        <fullName evidence="15">Aurora kinase</fullName>
        <ecNumber evidence="15">2.7.11.1</ecNumber>
    </recommendedName>
</protein>
<dbReference type="GO" id="GO:0000070">
    <property type="term" value="P:mitotic sister chromatid segregation"/>
    <property type="evidence" value="ECO:0007669"/>
    <property type="project" value="UniProtKB-ARBA"/>
</dbReference>
<dbReference type="Gene3D" id="3.30.200.20">
    <property type="entry name" value="Phosphorylase Kinase, domain 1"/>
    <property type="match status" value="1"/>
</dbReference>
<keyword evidence="17" id="KW-1185">Reference proteome</keyword>
<dbReference type="PROSITE" id="PS00108">
    <property type="entry name" value="PROTEIN_KINASE_ST"/>
    <property type="match status" value="1"/>
</dbReference>
<reference evidence="17" key="1">
    <citation type="submission" date="2013-11" db="EMBL/GenBank/DDBJ databases">
        <authorList>
            <person name="Aslett M."/>
        </authorList>
    </citation>
    <scope>NUCLEOTIDE SEQUENCE [LARGE SCALE GENOMIC DNA]</scope>
    <source>
        <strain evidence="17">Edinburgh</strain>
    </source>
</reference>
<reference evidence="17" key="2">
    <citation type="submission" date="2014-03" db="EMBL/GenBank/DDBJ databases">
        <title>The whipworm genome and dual-species transcriptomics of an intimate host-pathogen interaction.</title>
        <authorList>
            <person name="Foth B.J."/>
            <person name="Tsai I.J."/>
            <person name="Reid A.J."/>
            <person name="Bancroft A.J."/>
            <person name="Nichol S."/>
            <person name="Tracey A."/>
            <person name="Holroyd N."/>
            <person name="Cotton J.A."/>
            <person name="Stanley E.J."/>
            <person name="Zarowiecki M."/>
            <person name="Liu J.Z."/>
            <person name="Huckvale T."/>
            <person name="Cooper P.J."/>
            <person name="Grencis R.K."/>
            <person name="Berriman M."/>
        </authorList>
    </citation>
    <scope>NUCLEOTIDE SEQUENCE [LARGE SCALE GENOMIC DNA]</scope>
    <source>
        <strain evidence="17">Edinburgh</strain>
    </source>
</reference>
<comment type="catalytic activity">
    <reaction evidence="8 15">
        <text>L-threonyl-[protein] + ATP = O-phospho-L-threonyl-[protein] + ADP + H(+)</text>
        <dbReference type="Rhea" id="RHEA:46608"/>
        <dbReference type="Rhea" id="RHEA-COMP:11060"/>
        <dbReference type="Rhea" id="RHEA-COMP:11605"/>
        <dbReference type="ChEBI" id="CHEBI:15378"/>
        <dbReference type="ChEBI" id="CHEBI:30013"/>
        <dbReference type="ChEBI" id="CHEBI:30616"/>
        <dbReference type="ChEBI" id="CHEBI:61977"/>
        <dbReference type="ChEBI" id="CHEBI:456216"/>
        <dbReference type="EC" id="2.7.11.1"/>
    </reaction>
</comment>
<dbReference type="AlphaFoldDB" id="A0A5S6R5C5"/>
<dbReference type="InterPro" id="IPR011009">
    <property type="entry name" value="Kinase-like_dom_sf"/>
</dbReference>
<keyword evidence="5 15" id="KW-0418">Kinase</keyword>
<dbReference type="GO" id="GO:0032506">
    <property type="term" value="P:cytokinetic process"/>
    <property type="evidence" value="ECO:0007669"/>
    <property type="project" value="UniProtKB-ARBA"/>
</dbReference>
<evidence type="ECO:0000256" key="8">
    <source>
        <dbReference type="ARBA" id="ARBA00047899"/>
    </source>
</evidence>
<evidence type="ECO:0000256" key="11">
    <source>
        <dbReference type="PIRSR" id="PIRSR630616-2"/>
    </source>
</evidence>
<organism evidence="17 18">
    <name type="scientific">Trichuris muris</name>
    <name type="common">Mouse whipworm</name>
    <dbReference type="NCBI Taxonomy" id="70415"/>
    <lineage>
        <taxon>Eukaryota</taxon>
        <taxon>Metazoa</taxon>
        <taxon>Ecdysozoa</taxon>
        <taxon>Nematoda</taxon>
        <taxon>Enoplea</taxon>
        <taxon>Dorylaimia</taxon>
        <taxon>Trichinellida</taxon>
        <taxon>Trichuridae</taxon>
        <taxon>Trichuris</taxon>
    </lineage>
</organism>
<dbReference type="GO" id="GO:0006325">
    <property type="term" value="P:chromatin organization"/>
    <property type="evidence" value="ECO:0007669"/>
    <property type="project" value="UniProtKB-ARBA"/>
</dbReference>
<dbReference type="PANTHER" id="PTHR24350">
    <property type="entry name" value="SERINE/THREONINE-PROTEIN KINASE IAL-RELATED"/>
    <property type="match status" value="1"/>
</dbReference>
<feature type="binding site" evidence="11">
    <location>
        <begin position="176"/>
        <end position="177"/>
    </location>
    <ligand>
        <name>ATP</name>
        <dbReference type="ChEBI" id="CHEBI:30616"/>
    </ligand>
</feature>
<comment type="similarity">
    <text evidence="15">Belongs to the protein kinase superfamily. Ser/Thr protein kinase family. Aurora subfamily.</text>
</comment>
<keyword evidence="7" id="KW-0469">Meiosis</keyword>
<evidence type="ECO:0000256" key="6">
    <source>
        <dbReference type="ARBA" id="ARBA00022840"/>
    </source>
</evidence>
<dbReference type="WBParaSite" id="TMUE_3000014720.1">
    <property type="protein sequence ID" value="TMUE_3000014720.1"/>
    <property type="gene ID" value="WBGene00293187"/>
</dbReference>
<dbReference type="FunFam" id="1.10.510.10:FF:000235">
    <property type="entry name" value="Serine/threonine-protein kinase ark1"/>
    <property type="match status" value="1"/>
</dbReference>
<dbReference type="WBParaSite" id="TMUE_3000014720.2">
    <property type="protein sequence ID" value="TMUE_3000014720.2"/>
    <property type="gene ID" value="WBGene00293187"/>
</dbReference>
<evidence type="ECO:0000256" key="14">
    <source>
        <dbReference type="RuleBase" id="RU000304"/>
    </source>
</evidence>
<keyword evidence="3 15" id="KW-0808">Transferase</keyword>
<dbReference type="SMART" id="SM00220">
    <property type="entry name" value="S_TKc"/>
    <property type="match status" value="1"/>
</dbReference>
<dbReference type="GO" id="GO:0030496">
    <property type="term" value="C:midbody"/>
    <property type="evidence" value="ECO:0007669"/>
    <property type="project" value="UniProtKB-SubCell"/>
</dbReference>
<dbReference type="InterPro" id="IPR030616">
    <property type="entry name" value="Aur-like"/>
</dbReference>
<evidence type="ECO:0000256" key="1">
    <source>
        <dbReference type="ARBA" id="ARBA00004214"/>
    </source>
</evidence>
<feature type="cross-link" description="Glycyl lysine isopeptide (Lys-Gly) (interchain with G-Cter in SUMO2)" evidence="12">
    <location>
        <position position="174"/>
    </location>
</feature>
<dbReference type="GO" id="GO:0005524">
    <property type="term" value="F:ATP binding"/>
    <property type="evidence" value="ECO:0007669"/>
    <property type="project" value="UniProtKB-UniRule"/>
</dbReference>
<dbReference type="PROSITE" id="PS50011">
    <property type="entry name" value="PROTEIN_KINASE_DOM"/>
    <property type="match status" value="1"/>
</dbReference>
<dbReference type="InterPro" id="IPR008271">
    <property type="entry name" value="Ser/Thr_kinase_AS"/>
</dbReference>
<keyword evidence="4 11" id="KW-0547">Nucleotide-binding</keyword>
<reference evidence="18" key="3">
    <citation type="submission" date="2019-12" db="UniProtKB">
        <authorList>
            <consortium name="WormBaseParasite"/>
        </authorList>
    </citation>
    <scope>IDENTIFICATION</scope>
</reference>
<dbReference type="InterPro" id="IPR017441">
    <property type="entry name" value="Protein_kinase_ATP_BS"/>
</dbReference>
<feature type="binding site" evidence="11">
    <location>
        <position position="59"/>
    </location>
    <ligand>
        <name>ATP</name>
        <dbReference type="ChEBI" id="CHEBI:30616"/>
    </ligand>
</feature>
<name>A0A5S6R5C5_TRIMR</name>
<evidence type="ECO:0000256" key="4">
    <source>
        <dbReference type="ARBA" id="ARBA00022741"/>
    </source>
</evidence>
<dbReference type="STRING" id="70415.A0A5S6R5C5"/>
<evidence type="ECO:0000256" key="5">
    <source>
        <dbReference type="ARBA" id="ARBA00022777"/>
    </source>
</evidence>
<dbReference type="GO" id="GO:0030261">
    <property type="term" value="P:chromosome condensation"/>
    <property type="evidence" value="ECO:0007669"/>
    <property type="project" value="UniProtKB-ARBA"/>
</dbReference>
<dbReference type="Gene3D" id="1.10.510.10">
    <property type="entry name" value="Transferase(Phosphotransferase) domain 1"/>
    <property type="match status" value="1"/>
</dbReference>
<evidence type="ECO:0000313" key="18">
    <source>
        <dbReference type="WBParaSite" id="TMUE_3000014720.1"/>
    </source>
</evidence>
<proteinExistence type="inferred from homology"/>
<dbReference type="GO" id="GO:0051321">
    <property type="term" value="P:meiotic cell cycle"/>
    <property type="evidence" value="ECO:0007669"/>
    <property type="project" value="UniProtKB-KW"/>
</dbReference>
<dbReference type="FunFam" id="3.30.200.20:FF:000042">
    <property type="entry name" value="Aurora kinase A"/>
    <property type="match status" value="1"/>
</dbReference>
<evidence type="ECO:0000256" key="3">
    <source>
        <dbReference type="ARBA" id="ARBA00022679"/>
    </source>
</evidence>
<evidence type="ECO:0000256" key="15">
    <source>
        <dbReference type="RuleBase" id="RU367134"/>
    </source>
</evidence>
<evidence type="ECO:0000256" key="13">
    <source>
        <dbReference type="PROSITE-ProRule" id="PRU10141"/>
    </source>
</evidence>
<dbReference type="EC" id="2.7.11.1" evidence="15"/>
<feature type="binding site" evidence="11 13">
    <location>
        <position position="78"/>
    </location>
    <ligand>
        <name>ATP</name>
        <dbReference type="ChEBI" id="CHEBI:30616"/>
    </ligand>
</feature>
<dbReference type="CDD" id="cd14007">
    <property type="entry name" value="STKc_Aurora"/>
    <property type="match status" value="1"/>
</dbReference>
<evidence type="ECO:0000256" key="7">
    <source>
        <dbReference type="ARBA" id="ARBA00023254"/>
    </source>
</evidence>
<dbReference type="WBParaSite" id="TMUE_3000014720.3">
    <property type="protein sequence ID" value="TMUE_3000014720.3"/>
    <property type="gene ID" value="WBGene00293187"/>
</dbReference>
<dbReference type="SUPFAM" id="SSF56112">
    <property type="entry name" value="Protein kinase-like (PK-like)"/>
    <property type="match status" value="1"/>
</dbReference>
<keyword evidence="6 11" id="KW-0067">ATP-binding</keyword>
<evidence type="ECO:0000256" key="12">
    <source>
        <dbReference type="PIRSR" id="PIRSR630616-3"/>
    </source>
</evidence>
<comment type="catalytic activity">
    <reaction evidence="9 15">
        <text>L-seryl-[protein] + ATP = O-phospho-L-seryl-[protein] + ADP + H(+)</text>
        <dbReference type="Rhea" id="RHEA:17989"/>
        <dbReference type="Rhea" id="RHEA-COMP:9863"/>
        <dbReference type="Rhea" id="RHEA-COMP:11604"/>
        <dbReference type="ChEBI" id="CHEBI:15378"/>
        <dbReference type="ChEBI" id="CHEBI:29999"/>
        <dbReference type="ChEBI" id="CHEBI:30616"/>
        <dbReference type="ChEBI" id="CHEBI:83421"/>
        <dbReference type="ChEBI" id="CHEBI:456216"/>
        <dbReference type="EC" id="2.7.11.1"/>
    </reaction>
</comment>
<feature type="active site" description="Proton acceptor" evidence="10">
    <location>
        <position position="172"/>
    </location>
</feature>
<evidence type="ECO:0000259" key="16">
    <source>
        <dbReference type="PROSITE" id="PS50011"/>
    </source>
</evidence>
<dbReference type="GO" id="GO:0004674">
    <property type="term" value="F:protein serine/threonine kinase activity"/>
    <property type="evidence" value="ECO:0007669"/>
    <property type="project" value="UniProtKB-KW"/>
</dbReference>
<feature type="domain" description="Protein kinase" evidence="16">
    <location>
        <begin position="49"/>
        <end position="299"/>
    </location>
</feature>
<accession>A0A5S6R5C5</accession>
<evidence type="ECO:0000313" key="17">
    <source>
        <dbReference type="Proteomes" id="UP000046395"/>
    </source>
</evidence>
<dbReference type="InterPro" id="IPR000719">
    <property type="entry name" value="Prot_kinase_dom"/>
</dbReference>
<evidence type="ECO:0000256" key="9">
    <source>
        <dbReference type="ARBA" id="ARBA00048679"/>
    </source>
</evidence>
<evidence type="ECO:0000256" key="10">
    <source>
        <dbReference type="PIRSR" id="PIRSR630616-1"/>
    </source>
</evidence>
<dbReference type="Proteomes" id="UP000046395">
    <property type="component" value="Unassembled WGS sequence"/>
</dbReference>
<feature type="binding site" evidence="11">
    <location>
        <begin position="127"/>
        <end position="129"/>
    </location>
    <ligand>
        <name>ATP</name>
        <dbReference type="ChEBI" id="CHEBI:30616"/>
    </ligand>
</feature>
<keyword evidence="2 14" id="KW-0723">Serine/threonine-protein kinase</keyword>
<comment type="subcellular location">
    <subcellularLocation>
        <location evidence="1">Midbody</location>
    </subcellularLocation>
</comment>
<feature type="binding site" evidence="11">
    <location>
        <position position="190"/>
    </location>
    <ligand>
        <name>ATP</name>
        <dbReference type="ChEBI" id="CHEBI:30616"/>
    </ligand>
</feature>
<sequence>MESSNFDAQQKATLAAQCPRSETFRHFKAVAGGTEATDSLARKWSISDFNIGRPLGKGKFGRVYLAREKRSKFIVALKILSKAQMAKCGVQKQLCREVDIHMHVNHPNVLTFYGWFHDKESVYLILEYAFHGELFRQLQEKQRLDQATAAKYIYQVADALIYLHKKGVIHRDIKPENILVDYDGNLKIADFGWSVHAPSSKHGTMCGTLDYLPPEMIKNQKYDGKVDLWAVGVLLYELLVGRAPFFAEKQDETYRLIVTCNYKFPIYVPIGAKDLIRSLIQLIPSHRLPLEEVKKHPWVKANYTPPNK</sequence>
<dbReference type="Pfam" id="PF00069">
    <property type="entry name" value="Pkinase"/>
    <property type="match status" value="1"/>
</dbReference>